<feature type="compositionally biased region" description="Polar residues" evidence="1">
    <location>
        <begin position="76"/>
        <end position="85"/>
    </location>
</feature>
<dbReference type="Proteomes" id="UP000325081">
    <property type="component" value="Unassembled WGS sequence"/>
</dbReference>
<proteinExistence type="predicted"/>
<reference evidence="4" key="1">
    <citation type="journal article" date="2019" name="Curr. Biol.">
        <title>Genome Sequence of Striga asiatica Provides Insight into the Evolution of Plant Parasitism.</title>
        <authorList>
            <person name="Yoshida S."/>
            <person name="Kim S."/>
            <person name="Wafula E.K."/>
            <person name="Tanskanen J."/>
            <person name="Kim Y.M."/>
            <person name="Honaas L."/>
            <person name="Yang Z."/>
            <person name="Spallek T."/>
            <person name="Conn C.E."/>
            <person name="Ichihashi Y."/>
            <person name="Cheong K."/>
            <person name="Cui S."/>
            <person name="Der J.P."/>
            <person name="Gundlach H."/>
            <person name="Jiao Y."/>
            <person name="Hori C."/>
            <person name="Ishida J.K."/>
            <person name="Kasahara H."/>
            <person name="Kiba T."/>
            <person name="Kim M.S."/>
            <person name="Koo N."/>
            <person name="Laohavisit A."/>
            <person name="Lee Y.H."/>
            <person name="Lumba S."/>
            <person name="McCourt P."/>
            <person name="Mortimer J.C."/>
            <person name="Mutuku J.M."/>
            <person name="Nomura T."/>
            <person name="Sasaki-Sekimoto Y."/>
            <person name="Seto Y."/>
            <person name="Wang Y."/>
            <person name="Wakatake T."/>
            <person name="Sakakibara H."/>
            <person name="Demura T."/>
            <person name="Yamaguchi S."/>
            <person name="Yoneyama K."/>
            <person name="Manabe R.I."/>
            <person name="Nelson D.C."/>
            <person name="Schulman A.H."/>
            <person name="Timko M.P."/>
            <person name="dePamphilis C.W."/>
            <person name="Choi D."/>
            <person name="Shirasu K."/>
        </authorList>
    </citation>
    <scope>NUCLEOTIDE SEQUENCE [LARGE SCALE GENOMIC DNA]</scope>
    <source>
        <strain evidence="4">cv. UVA1</strain>
    </source>
</reference>
<sequence length="155" mass="17027">MTCQRCFQKGHNKKSCTNPQVEKPPKNPRGRPKKNPGQQSTQEEVVEAGSQNVAAATQTQRRNKLPARKGYGILQSEETGNTYMRLSSERRVHLIPRKDASGSRSKASGSGASGSGSQENDIFRGMGTSNSSRFAIGKEKLGNWERSSKLGRYEV</sequence>
<accession>A0A5A7PSP9</accession>
<dbReference type="AlphaFoldDB" id="A0A5A7PSP9"/>
<feature type="compositionally biased region" description="Polar residues" evidence="1">
    <location>
        <begin position="38"/>
        <end position="60"/>
    </location>
</feature>
<name>A0A5A7PSP9_STRAF</name>
<reference evidence="2" key="2">
    <citation type="journal article" date="2019" name="Curr. Biol.">
        <title>Genome Sequence of Striga asiatica Provides Insight into the Evolution of Plant Parasitism.</title>
        <authorList>
            <person name="Yoshida S."/>
            <person name="Kim S."/>
            <person name="Wafula E.K."/>
            <person name="Tanskanen J."/>
            <person name="Kim Y."/>
            <person name="Honaas L."/>
            <person name="Yang Z."/>
            <person name="Spallek T."/>
            <person name="Conn C.E."/>
            <person name="Ichihashi Y."/>
            <person name="Cheong K."/>
            <person name="Cui S."/>
            <person name="Der J.P."/>
            <person name="Gundlach H."/>
            <person name="Jiao Y."/>
            <person name="Hori C."/>
            <person name="Ishida J.K."/>
            <person name="Kasahara H."/>
            <person name="Kiba T."/>
            <person name="Kim M."/>
            <person name="Koo N."/>
            <person name="Laohavisit A."/>
            <person name="Lee Y."/>
            <person name="Lumba S."/>
            <person name="Mccourt P."/>
            <person name="Mortimer J.C."/>
            <person name="Mutuku J.M."/>
            <person name="Nomura T."/>
            <person name="Sasaki-sekimoto Y."/>
            <person name="Seto Y."/>
            <person name="Wang Y."/>
            <person name="Wakatake T."/>
            <person name="Sakakibara H."/>
            <person name="Demura T."/>
            <person name="Yamaguchi S."/>
            <person name="Yoneyama K."/>
            <person name="Manabe R."/>
            <person name="Nelson D.C."/>
            <person name="Schulman A.H."/>
            <person name="Timko M.P."/>
            <person name="Depamphilis C.W."/>
            <person name="Choi D."/>
            <person name="Shirasu K."/>
        </authorList>
    </citation>
    <scope>NUCLEOTIDE SEQUENCE [LARGE SCALE GENOMIC DNA]</scope>
    <source>
        <strain evidence="2">UVA1</strain>
    </source>
</reference>
<feature type="compositionally biased region" description="Basic and acidic residues" evidence="1">
    <location>
        <begin position="87"/>
        <end position="101"/>
    </location>
</feature>
<evidence type="ECO:0000313" key="2">
    <source>
        <dbReference type="EMBL" id="GER35850.1"/>
    </source>
</evidence>
<comment type="caution">
    <text evidence="2">The sequence shown here is derived from an EMBL/GenBank/DDBJ whole genome shotgun (WGS) entry which is preliminary data.</text>
</comment>
<dbReference type="EMBL" id="BKCP01005028">
    <property type="protein sequence ID" value="GER35850.1"/>
    <property type="molecule type" value="Genomic_DNA"/>
</dbReference>
<evidence type="ECO:0000313" key="4">
    <source>
        <dbReference type="Proteomes" id="UP000325081"/>
    </source>
</evidence>
<keyword evidence="4" id="KW-1185">Reference proteome</keyword>
<evidence type="ECO:0000256" key="1">
    <source>
        <dbReference type="SAM" id="MobiDB-lite"/>
    </source>
</evidence>
<feature type="region of interest" description="Disordered" evidence="1">
    <location>
        <begin position="1"/>
        <end position="141"/>
    </location>
</feature>
<evidence type="ECO:0000313" key="3">
    <source>
        <dbReference type="EMBL" id="GER47386.1"/>
    </source>
</evidence>
<organism evidence="2 4">
    <name type="scientific">Striga asiatica</name>
    <name type="common">Asiatic witchweed</name>
    <name type="synonym">Buchnera asiatica</name>
    <dbReference type="NCBI Taxonomy" id="4170"/>
    <lineage>
        <taxon>Eukaryota</taxon>
        <taxon>Viridiplantae</taxon>
        <taxon>Streptophyta</taxon>
        <taxon>Embryophyta</taxon>
        <taxon>Tracheophyta</taxon>
        <taxon>Spermatophyta</taxon>
        <taxon>Magnoliopsida</taxon>
        <taxon>eudicotyledons</taxon>
        <taxon>Gunneridae</taxon>
        <taxon>Pentapetalae</taxon>
        <taxon>asterids</taxon>
        <taxon>lamiids</taxon>
        <taxon>Lamiales</taxon>
        <taxon>Orobanchaceae</taxon>
        <taxon>Buchnereae</taxon>
        <taxon>Striga</taxon>
    </lineage>
</organism>
<protein>
    <submittedName>
        <fullName evidence="2">Mutator-like transposase</fullName>
    </submittedName>
</protein>
<dbReference type="EMBL" id="BKCP01007893">
    <property type="protein sequence ID" value="GER47386.1"/>
    <property type="molecule type" value="Genomic_DNA"/>
</dbReference>
<gene>
    <name evidence="2" type="ORF">STAS_12155</name>
    <name evidence="3" type="ORF">STAS_24482</name>
</gene>